<feature type="transmembrane region" description="Helical" evidence="1">
    <location>
        <begin position="12"/>
        <end position="32"/>
    </location>
</feature>
<dbReference type="Gene3D" id="6.10.340.10">
    <property type="match status" value="1"/>
</dbReference>
<reference evidence="2 3" key="1">
    <citation type="submission" date="2023-01" db="EMBL/GenBank/DDBJ databases">
        <title>Description of Helicobacter ibis sp. nov. isolated from faecal droppings of black-faced ibis (Theristicus melanopis).</title>
        <authorList>
            <person name="Lopez-Cantillo M."/>
            <person name="Vidal-Veuthey B."/>
            <person name="Mella A."/>
            <person name="De La Haba R."/>
            <person name="Collado L."/>
        </authorList>
    </citation>
    <scope>NUCLEOTIDE SEQUENCE [LARGE SCALE GENOMIC DNA]</scope>
    <source>
        <strain evidence="2 3">A82</strain>
    </source>
</reference>
<comment type="caution">
    <text evidence="2">The sequence shown here is derived from an EMBL/GenBank/DDBJ whole genome shotgun (WGS) entry which is preliminary data.</text>
</comment>
<evidence type="ECO:0000313" key="2">
    <source>
        <dbReference type="EMBL" id="MDA3968708.1"/>
    </source>
</evidence>
<name>A0ABT4VDC8_9HELI</name>
<keyword evidence="3" id="KW-1185">Reference proteome</keyword>
<dbReference type="RefSeq" id="WP_271021006.1">
    <property type="nucleotide sequence ID" value="NZ_JAQHXR010000002.1"/>
</dbReference>
<organism evidence="2 3">
    <name type="scientific">Helicobacter ibis</name>
    <dbReference type="NCBI Taxonomy" id="2962633"/>
    <lineage>
        <taxon>Bacteria</taxon>
        <taxon>Pseudomonadati</taxon>
        <taxon>Campylobacterota</taxon>
        <taxon>Epsilonproteobacteria</taxon>
        <taxon>Campylobacterales</taxon>
        <taxon>Helicobacteraceae</taxon>
        <taxon>Helicobacter</taxon>
    </lineage>
</organism>
<evidence type="ECO:0000256" key="1">
    <source>
        <dbReference type="SAM" id="Phobius"/>
    </source>
</evidence>
<gene>
    <name evidence="2" type="ORF">PF021_03350</name>
</gene>
<keyword evidence="1" id="KW-0812">Transmembrane</keyword>
<proteinExistence type="predicted"/>
<sequence length="405" mass="45111">MFRNFSLGTKIIAIVSLSIIFGISILVGFVIFRTSNTLELEAEKLLNSASNRYANGIQAISQNVYSGLISLQGNVKGMYQLHGKVDIEDLRMFLENVLDTNSWTSYGYIHMVDRNQYSDGNPLYYTKNGDFIMVLSDANPTSKGGVKAVNAEPAILSWNSAKRALQDKQESAGTPGDIRISGDTVVGYTVTVPLFDNKDKVIGFVGVVVRIDLLRDELNHPSKSLYKNDQRLLIADNGLIASSPKSEFIGKIISEVNPHPSSSKIVEMQKNKENGIFTFVPASTGEKNIAQLFNFDLWGNSSQYWSMVIIAPETSVSKPLYDLVYTILIVSVAILLAVIIIIYFYVKYGISDRLFRLQNTLFDFFKYVNHETKNVSLSKDITSNDEFGSMAKAINDNIQRTQNAL</sequence>
<feature type="non-terminal residue" evidence="2">
    <location>
        <position position="405"/>
    </location>
</feature>
<feature type="transmembrane region" description="Helical" evidence="1">
    <location>
        <begin position="323"/>
        <end position="346"/>
    </location>
</feature>
<dbReference type="EMBL" id="JAQHXR010000002">
    <property type="protein sequence ID" value="MDA3968708.1"/>
    <property type="molecule type" value="Genomic_DNA"/>
</dbReference>
<evidence type="ECO:0008006" key="4">
    <source>
        <dbReference type="Google" id="ProtNLM"/>
    </source>
</evidence>
<keyword evidence="1" id="KW-1133">Transmembrane helix</keyword>
<keyword evidence="1" id="KW-0472">Membrane</keyword>
<dbReference type="Proteomes" id="UP001210261">
    <property type="component" value="Unassembled WGS sequence"/>
</dbReference>
<protein>
    <recommendedName>
        <fullName evidence="4">Methyl-accepting chemotaxis protein</fullName>
    </recommendedName>
</protein>
<dbReference type="Gene3D" id="3.30.450.20">
    <property type="entry name" value="PAS domain"/>
    <property type="match status" value="1"/>
</dbReference>
<accession>A0ABT4VDC8</accession>
<evidence type="ECO:0000313" key="3">
    <source>
        <dbReference type="Proteomes" id="UP001210261"/>
    </source>
</evidence>